<evidence type="ECO:0000313" key="3">
    <source>
        <dbReference type="Proteomes" id="UP000029858"/>
    </source>
</evidence>
<gene>
    <name evidence="2" type="ORF">IX56_10430</name>
</gene>
<accession>A0A099GGU4</accession>
<evidence type="ECO:0000256" key="1">
    <source>
        <dbReference type="SAM" id="SignalP"/>
    </source>
</evidence>
<dbReference type="RefSeq" id="WP_036709961.1">
    <property type="nucleotide sequence ID" value="NZ_JRKQ01000051.1"/>
</dbReference>
<comment type="caution">
    <text evidence="2">The sequence shown here is derived from an EMBL/GenBank/DDBJ whole genome shotgun (WGS) entry which is preliminary data.</text>
</comment>
<reference evidence="2 3" key="1">
    <citation type="submission" date="2014-09" db="EMBL/GenBank/DDBJ databases">
        <authorList>
            <person name="McGinnis J.M."/>
            <person name="Wolfgang W.J."/>
        </authorList>
    </citation>
    <scope>NUCLEOTIDE SEQUENCE [LARGE SCALE GENOMIC DNA]</scope>
    <source>
        <strain evidence="2 3">5503</strain>
    </source>
</reference>
<feature type="signal peptide" evidence="1">
    <location>
        <begin position="1"/>
        <end position="20"/>
    </location>
</feature>
<organism evidence="2 3">
    <name type="scientific">Paracoccus sanguinis</name>
    <dbReference type="NCBI Taxonomy" id="1545044"/>
    <lineage>
        <taxon>Bacteria</taxon>
        <taxon>Pseudomonadati</taxon>
        <taxon>Pseudomonadota</taxon>
        <taxon>Alphaproteobacteria</taxon>
        <taxon>Rhodobacterales</taxon>
        <taxon>Paracoccaceae</taxon>
        <taxon>Paracoccus</taxon>
    </lineage>
</organism>
<dbReference type="Proteomes" id="UP000029858">
    <property type="component" value="Unassembled WGS sequence"/>
</dbReference>
<keyword evidence="1" id="KW-0732">Signal</keyword>
<name>A0A099GGU4_9RHOB</name>
<protein>
    <recommendedName>
        <fullName evidence="4">Outer membrane protein assembly factor BamE</fullName>
    </recommendedName>
</protein>
<proteinExistence type="predicted"/>
<evidence type="ECO:0000313" key="2">
    <source>
        <dbReference type="EMBL" id="KGJ22035.1"/>
    </source>
</evidence>
<dbReference type="EMBL" id="JRKQ01000051">
    <property type="protein sequence ID" value="KGJ22035.1"/>
    <property type="molecule type" value="Genomic_DNA"/>
</dbReference>
<dbReference type="AlphaFoldDB" id="A0A099GGU4"/>
<evidence type="ECO:0008006" key="4">
    <source>
        <dbReference type="Google" id="ProtNLM"/>
    </source>
</evidence>
<reference evidence="2 3" key="2">
    <citation type="submission" date="2014-10" db="EMBL/GenBank/DDBJ databases">
        <title>Paracoccus sanguinis sp. nov., isolated from clinical specimens of New York State patients.</title>
        <authorList>
            <person name="Mingle L.A."/>
            <person name="Cole J.A."/>
            <person name="Lapierre P."/>
            <person name="Musser K.A."/>
        </authorList>
    </citation>
    <scope>NUCLEOTIDE SEQUENCE [LARGE SCALE GENOMIC DNA]</scope>
    <source>
        <strain evidence="2 3">5503</strain>
    </source>
</reference>
<feature type="chain" id="PRO_5001955558" description="Outer membrane protein assembly factor BamE" evidence="1">
    <location>
        <begin position="21"/>
        <end position="134"/>
    </location>
</feature>
<sequence length="134" mass="14045">MKSLAIAASLLALSLESAGAISPTPPTETPAAGTATTAAATAFDRAAWVAVAGKADQSEPRIALIEAAIAEIPPGTPREEVRTRLGEPDQSFPESWAYMAGPMLFGGEYTAVLVRFDAEGRVRDARKVSSKTWN</sequence>